<dbReference type="Gene3D" id="3.40.50.1820">
    <property type="entry name" value="alpha/beta hydrolase"/>
    <property type="match status" value="1"/>
</dbReference>
<dbReference type="Proteomes" id="UP000035009">
    <property type="component" value="Unassembled WGS sequence"/>
</dbReference>
<keyword evidence="3" id="KW-1185">Reference proteome</keyword>
<dbReference type="RefSeq" id="WP_008379843.1">
    <property type="nucleotide sequence ID" value="NZ_BAOP01000020.1"/>
</dbReference>
<dbReference type="EMBL" id="BAOP01000020">
    <property type="protein sequence ID" value="GAC80676.1"/>
    <property type="molecule type" value="Genomic_DNA"/>
</dbReference>
<dbReference type="GO" id="GO:0016747">
    <property type="term" value="F:acyltransferase activity, transferring groups other than amino-acyl groups"/>
    <property type="evidence" value="ECO:0007669"/>
    <property type="project" value="TreeGrafter"/>
</dbReference>
<dbReference type="OrthoDB" id="4510758at2"/>
<dbReference type="InterPro" id="IPR029058">
    <property type="entry name" value="AB_hydrolase_fold"/>
</dbReference>
<gene>
    <name evidence="2" type="ORF">GM1_020_00400</name>
</gene>
<accession>M3TGT5</accession>
<reference evidence="2 3" key="1">
    <citation type="submission" date="2013-02" db="EMBL/GenBank/DDBJ databases">
        <title>Whole genome shotgun sequence of Gordonia malaquae NBRC 108250.</title>
        <authorList>
            <person name="Yoshida I."/>
            <person name="Hosoyama A."/>
            <person name="Tsuchikane K."/>
            <person name="Ando Y."/>
            <person name="Baba S."/>
            <person name="Ohji S."/>
            <person name="Hamada M."/>
            <person name="Tamura T."/>
            <person name="Yamazoe A."/>
            <person name="Yamazaki S."/>
            <person name="Fujita N."/>
        </authorList>
    </citation>
    <scope>NUCLEOTIDE SEQUENCE [LARGE SCALE GENOMIC DNA]</scope>
    <source>
        <strain evidence="2 3">NBRC 108250</strain>
    </source>
</reference>
<sequence>MKFTRTARCLITAAVAAAVGTTAPAAIAQADPSSGESHVVSSVPVAYHNGDLDKPSRLLVTVYSASMQKDIPLDVLVPANSTPAPVFYLLNGAGGGEDSASWANRTDYTGFFANKHVNVVTPLKGAFSYYTDWQKADPKLGVQKWETFLTKELPPVLNDELKTTGKNAIAGISMAGTSVLNLAIAAPGLYTTAASYSGCARTSDPAGQQYIRTVVESRGGADTTNMWGPYKGAGWKANDPYINAAKLRGTKVYLSSNSGLPGQDESVEAGSTATDSVNLADRVILGGGIEAVTNVCTQQMAQRLAQLKIPATIKLRPTGTHSWGYWERELHYSWPQISSSLY</sequence>
<dbReference type="InterPro" id="IPR050583">
    <property type="entry name" value="Mycobacterial_A85_antigen"/>
</dbReference>
<evidence type="ECO:0000313" key="3">
    <source>
        <dbReference type="Proteomes" id="UP000035009"/>
    </source>
</evidence>
<dbReference type="SUPFAM" id="SSF53474">
    <property type="entry name" value="alpha/beta-Hydrolases"/>
    <property type="match status" value="1"/>
</dbReference>
<proteinExistence type="predicted"/>
<dbReference type="Pfam" id="PF00756">
    <property type="entry name" value="Esterase"/>
    <property type="match status" value="1"/>
</dbReference>
<name>M3TGT5_GORML</name>
<evidence type="ECO:0000313" key="2">
    <source>
        <dbReference type="EMBL" id="GAC80676.1"/>
    </source>
</evidence>
<dbReference type="AlphaFoldDB" id="M3TGT5"/>
<dbReference type="STRING" id="410332.SAMN04488550_1505"/>
<dbReference type="eggNOG" id="COG0627">
    <property type="taxonomic scope" value="Bacteria"/>
</dbReference>
<comment type="caution">
    <text evidence="2">The sequence shown here is derived from an EMBL/GenBank/DDBJ whole genome shotgun (WGS) entry which is preliminary data.</text>
</comment>
<feature type="chain" id="PRO_5039660878" evidence="1">
    <location>
        <begin position="29"/>
        <end position="342"/>
    </location>
</feature>
<dbReference type="InterPro" id="IPR000801">
    <property type="entry name" value="Esterase-like"/>
</dbReference>
<keyword evidence="2" id="KW-0808">Transferase</keyword>
<feature type="signal peptide" evidence="1">
    <location>
        <begin position="1"/>
        <end position="28"/>
    </location>
</feature>
<protein>
    <submittedName>
        <fullName evidence="2">Putative mycolyltransferase</fullName>
    </submittedName>
</protein>
<evidence type="ECO:0000256" key="1">
    <source>
        <dbReference type="SAM" id="SignalP"/>
    </source>
</evidence>
<keyword evidence="1" id="KW-0732">Signal</keyword>
<dbReference type="PANTHER" id="PTHR48098:SF1">
    <property type="entry name" value="DIACYLGLYCEROL ACYLTRANSFERASE_MYCOLYLTRANSFERASE AG85A"/>
    <property type="match status" value="1"/>
</dbReference>
<organism evidence="2 3">
    <name type="scientific">Gordonia malaquae NBRC 108250</name>
    <dbReference type="NCBI Taxonomy" id="1223542"/>
    <lineage>
        <taxon>Bacteria</taxon>
        <taxon>Bacillati</taxon>
        <taxon>Actinomycetota</taxon>
        <taxon>Actinomycetes</taxon>
        <taxon>Mycobacteriales</taxon>
        <taxon>Gordoniaceae</taxon>
        <taxon>Gordonia</taxon>
    </lineage>
</organism>
<dbReference type="PANTHER" id="PTHR48098">
    <property type="entry name" value="ENTEROCHELIN ESTERASE-RELATED"/>
    <property type="match status" value="1"/>
</dbReference>